<proteinExistence type="inferred from homology"/>
<comment type="similarity">
    <text evidence="3">Belongs to the class-III pyridoxal-phosphate-dependent aminotransferase family.</text>
</comment>
<dbReference type="AlphaFoldDB" id="A0A8H8TWA9"/>
<evidence type="ECO:0000313" key="4">
    <source>
        <dbReference type="EMBL" id="TVY23110.1"/>
    </source>
</evidence>
<accession>A0A8H8TWA9</accession>
<dbReference type="SUPFAM" id="SSF53383">
    <property type="entry name" value="PLP-dependent transferases"/>
    <property type="match status" value="1"/>
</dbReference>
<evidence type="ECO:0000256" key="2">
    <source>
        <dbReference type="ARBA" id="ARBA00022898"/>
    </source>
</evidence>
<dbReference type="InterPro" id="IPR015424">
    <property type="entry name" value="PyrdxlP-dep_Trfase"/>
</dbReference>
<dbReference type="Gene3D" id="3.90.1150.10">
    <property type="entry name" value="Aspartate Aminotransferase, domain 1"/>
    <property type="match status" value="1"/>
</dbReference>
<dbReference type="Gene3D" id="3.40.640.10">
    <property type="entry name" value="Type I PLP-dependent aspartate aminotransferase-like (Major domain)"/>
    <property type="match status" value="1"/>
</dbReference>
<dbReference type="Pfam" id="PF00202">
    <property type="entry name" value="Aminotran_3"/>
    <property type="match status" value="1"/>
</dbReference>
<protein>
    <submittedName>
        <fullName evidence="4">Putative aminotransferase</fullName>
    </submittedName>
</protein>
<keyword evidence="4" id="KW-0032">Aminotransferase</keyword>
<sequence length="457" mass="49388">MPKADSPVSQPVAMAEVGLQVKSLQKTSDALSTALAAAKERFSKRNPNSKEIFEGACDHLPGGNTRTLLYTAPFPVCMKKGEAYQVFDEDGHVYTDFVGELTAALYGHSHPLIQKSLINTMQSIGLNLGATIQQENVHAKLICERFNLSKIRFCNSGTEANLHALAGARRFTGRRKVVVFYGAYHGAVLGFWDGVQENGVDKAEWVIGKYNDIEGAKRLIEQDDIAAVLVEGMQGAGGCISGTNEFLLQLQTSAKKVGAIFILDEVMTSRLGPGGLQAIVGLNPDITTLGKYLGGGLAFGAFGGRTDIMAVYDPRSANSLAHSGTFNNNTLAMYAGHVGLSEIWTSSVAVEFNKRGDAFRAKLQAAIAGTKMSVTGQGALNAVHFSEGGKTEIACSDDISEDWGLKDLFFLEMMEDSFWITRRGSIALMLPTPDSEMDRFIECVGRFLQRHKDLVAL</sequence>
<dbReference type="InterPro" id="IPR005814">
    <property type="entry name" value="Aminotrans_3"/>
</dbReference>
<comment type="cofactor">
    <cofactor evidence="1">
        <name>pyridoxal 5'-phosphate</name>
        <dbReference type="ChEBI" id="CHEBI:597326"/>
    </cofactor>
</comment>
<dbReference type="InterPro" id="IPR015422">
    <property type="entry name" value="PyrdxlP-dep_Trfase_small"/>
</dbReference>
<dbReference type="GeneID" id="41988298"/>
<keyword evidence="5" id="KW-1185">Reference proteome</keyword>
<dbReference type="GO" id="GO:0008483">
    <property type="term" value="F:transaminase activity"/>
    <property type="evidence" value="ECO:0007669"/>
    <property type="project" value="UniProtKB-KW"/>
</dbReference>
<dbReference type="EMBL" id="QGMH01000203">
    <property type="protein sequence ID" value="TVY23110.1"/>
    <property type="molecule type" value="Genomic_DNA"/>
</dbReference>
<keyword evidence="2 3" id="KW-0663">Pyridoxal phosphate</keyword>
<dbReference type="PANTHER" id="PTHR43713">
    <property type="entry name" value="GLUTAMATE-1-SEMIALDEHYDE 2,1-AMINOMUTASE"/>
    <property type="match status" value="1"/>
</dbReference>
<reference evidence="4 5" key="1">
    <citation type="submission" date="2018-05" db="EMBL/GenBank/DDBJ databases">
        <title>Genome sequencing and assembly of the regulated plant pathogen Lachnellula willkommii and related sister species for the development of diagnostic species identification markers.</title>
        <authorList>
            <person name="Giroux E."/>
            <person name="Bilodeau G."/>
        </authorList>
    </citation>
    <scope>NUCLEOTIDE SEQUENCE [LARGE SCALE GENOMIC DNA]</scope>
    <source>
        <strain evidence="4 5">CBS 185.66</strain>
    </source>
</reference>
<keyword evidence="4" id="KW-0808">Transferase</keyword>
<evidence type="ECO:0000256" key="3">
    <source>
        <dbReference type="RuleBase" id="RU003560"/>
    </source>
</evidence>
<comment type="caution">
    <text evidence="4">The sequence shown here is derived from an EMBL/GenBank/DDBJ whole genome shotgun (WGS) entry which is preliminary data.</text>
</comment>
<dbReference type="GO" id="GO:0030170">
    <property type="term" value="F:pyridoxal phosphate binding"/>
    <property type="evidence" value="ECO:0007669"/>
    <property type="project" value="InterPro"/>
</dbReference>
<dbReference type="InterPro" id="IPR015421">
    <property type="entry name" value="PyrdxlP-dep_Trfase_major"/>
</dbReference>
<gene>
    <name evidence="4" type="ORF">LHYA1_G008100</name>
</gene>
<dbReference type="RefSeq" id="XP_031001898.1">
    <property type="nucleotide sequence ID" value="XM_031153021.1"/>
</dbReference>
<dbReference type="OrthoDB" id="425114at2759"/>
<evidence type="ECO:0000256" key="1">
    <source>
        <dbReference type="ARBA" id="ARBA00001933"/>
    </source>
</evidence>
<dbReference type="Proteomes" id="UP000431533">
    <property type="component" value="Unassembled WGS sequence"/>
</dbReference>
<evidence type="ECO:0000313" key="5">
    <source>
        <dbReference type="Proteomes" id="UP000431533"/>
    </source>
</evidence>
<dbReference type="PANTHER" id="PTHR43713:SF3">
    <property type="entry name" value="GLUTAMATE-1-SEMIALDEHYDE 2,1-AMINOMUTASE 1, CHLOROPLASTIC-RELATED"/>
    <property type="match status" value="1"/>
</dbReference>
<name>A0A8H8TWA9_9HELO</name>
<organism evidence="4 5">
    <name type="scientific">Lachnellula hyalina</name>
    <dbReference type="NCBI Taxonomy" id="1316788"/>
    <lineage>
        <taxon>Eukaryota</taxon>
        <taxon>Fungi</taxon>
        <taxon>Dikarya</taxon>
        <taxon>Ascomycota</taxon>
        <taxon>Pezizomycotina</taxon>
        <taxon>Leotiomycetes</taxon>
        <taxon>Helotiales</taxon>
        <taxon>Lachnaceae</taxon>
        <taxon>Lachnellula</taxon>
    </lineage>
</organism>